<feature type="repeat" description="ANK" evidence="2">
    <location>
        <begin position="610"/>
        <end position="642"/>
    </location>
</feature>
<dbReference type="Pfam" id="PF00023">
    <property type="entry name" value="Ank"/>
    <property type="match status" value="1"/>
</dbReference>
<dbReference type="Proteomes" id="UP000054821">
    <property type="component" value="Unassembled WGS sequence"/>
</dbReference>
<dbReference type="GeneID" id="29980531"/>
<name>A0A2P4ZW21_9HYPO</name>
<proteinExistence type="predicted"/>
<organism evidence="5 6">
    <name type="scientific">Trichoderma gamsii</name>
    <dbReference type="NCBI Taxonomy" id="398673"/>
    <lineage>
        <taxon>Eukaryota</taxon>
        <taxon>Fungi</taxon>
        <taxon>Dikarya</taxon>
        <taxon>Ascomycota</taxon>
        <taxon>Pezizomycotina</taxon>
        <taxon>Sordariomycetes</taxon>
        <taxon>Hypocreomycetidae</taxon>
        <taxon>Hypocreales</taxon>
        <taxon>Hypocreaceae</taxon>
        <taxon>Trichoderma</taxon>
    </lineage>
</organism>
<gene>
    <name evidence="5" type="ORF">TGAM01_v202974</name>
</gene>
<evidence type="ECO:0000313" key="6">
    <source>
        <dbReference type="Proteomes" id="UP000054821"/>
    </source>
</evidence>
<feature type="repeat" description="ANK" evidence="2">
    <location>
        <begin position="647"/>
        <end position="676"/>
    </location>
</feature>
<reference evidence="5 6" key="1">
    <citation type="journal article" date="2016" name="Genome Announc.">
        <title>Draft Whole-Genome Sequence of Trichoderma gamsii T6085, a Promising Biocontrol Agent of Fusarium Head Blight on Wheat.</title>
        <authorList>
            <person name="Baroncelli R."/>
            <person name="Zapparata A."/>
            <person name="Piaggeschi G."/>
            <person name="Sarrocco S."/>
            <person name="Vannacci G."/>
        </authorList>
    </citation>
    <scope>NUCLEOTIDE SEQUENCE [LARGE SCALE GENOMIC DNA]</scope>
    <source>
        <strain evidence="5 6">T6085</strain>
    </source>
</reference>
<dbReference type="InterPro" id="IPR036770">
    <property type="entry name" value="Ankyrin_rpt-contain_sf"/>
</dbReference>
<keyword evidence="2" id="KW-0040">ANK repeat</keyword>
<keyword evidence="6" id="KW-1185">Reference proteome</keyword>
<keyword evidence="1" id="KW-0677">Repeat</keyword>
<dbReference type="SMART" id="SM00248">
    <property type="entry name" value="ANK"/>
    <property type="match status" value="7"/>
</dbReference>
<evidence type="ECO:0000313" key="5">
    <source>
        <dbReference type="EMBL" id="PON28480.1"/>
    </source>
</evidence>
<dbReference type="STRING" id="398673.A0A2P4ZW21"/>
<dbReference type="RefSeq" id="XP_024406217.1">
    <property type="nucleotide sequence ID" value="XM_024549102.1"/>
</dbReference>
<dbReference type="PRINTS" id="PR01415">
    <property type="entry name" value="ANKYRIN"/>
</dbReference>
<dbReference type="InterPro" id="IPR031469">
    <property type="entry name" value="SesB_dom"/>
</dbReference>
<dbReference type="EMBL" id="JPDN02000007">
    <property type="protein sequence ID" value="PON28480.1"/>
    <property type="molecule type" value="Genomic_DNA"/>
</dbReference>
<feature type="domain" description="Nephrocystin 3-like N-terminal" evidence="4">
    <location>
        <begin position="80"/>
        <end position="245"/>
    </location>
</feature>
<feature type="repeat" description="ANK" evidence="2">
    <location>
        <begin position="722"/>
        <end position="755"/>
    </location>
</feature>
<protein>
    <submittedName>
        <fullName evidence="5">Uncharacterized protein</fullName>
    </submittedName>
</protein>
<dbReference type="PROSITE" id="PS50088">
    <property type="entry name" value="ANK_REPEAT"/>
    <property type="match status" value="4"/>
</dbReference>
<dbReference type="PANTHER" id="PTHR10039">
    <property type="entry name" value="AMELOGENIN"/>
    <property type="match status" value="1"/>
</dbReference>
<dbReference type="PANTHER" id="PTHR10039:SF17">
    <property type="entry name" value="FUNGAL STAND N-TERMINAL GOODBYE DOMAIN-CONTAINING PROTEIN-RELATED"/>
    <property type="match status" value="1"/>
</dbReference>
<dbReference type="SUPFAM" id="SSF52540">
    <property type="entry name" value="P-loop containing nucleoside triphosphate hydrolases"/>
    <property type="match status" value="1"/>
</dbReference>
<accession>A0A2P4ZW21</accession>
<dbReference type="Pfam" id="PF17046">
    <property type="entry name" value="Ses_B"/>
    <property type="match status" value="1"/>
</dbReference>
<dbReference type="PROSITE" id="PS50297">
    <property type="entry name" value="ANK_REP_REGION"/>
    <property type="match status" value="4"/>
</dbReference>
<dbReference type="AlphaFoldDB" id="A0A2P4ZW21"/>
<dbReference type="Gene3D" id="1.25.40.20">
    <property type="entry name" value="Ankyrin repeat-containing domain"/>
    <property type="match status" value="3"/>
</dbReference>
<sequence>MAERKMRAEISFSKSHNSGLQMGGNTGTVNATMNTTNTFAEGATVYLGGSSPQSPEDQFLDALMGGDTGLGVPIEPPEPGTCSWILTELRSWREGPPDRPLWINGSSGCGKSVMSLFILREKQKWISSEEEANGEIIVAGSFCDRHPNRQAPIWILRTLLYEILRQNRDLIDTKDPEFWQESKTQGQLILNLDAFESIDSLAKLLKQITNQANVSDVYLVVDGQYQQQQDAMDLECLFNLVSKQCGEKNPRWIFSTRPNDLDRLMQNAQVVDQFEKNRGDIHVVAQTRMKYLQRLNSAITDSLIDEVVNIITTRAEGMFLWLSLALKSLGNGTLWDINEVKDKLQKIPYDVQAIYGDIYEHLNIKMRSLLLWVYAAGRSLTISEVLIMWALQDDANSVKEIKKKSLSPDTIRNSFEGNLKALLTLHDDNSIHFAHPSVKDFTQQLSSRTVSLLFKIGGNSILRVPEPPVDEHGMIDRAKREKEVERYLGEHQFLEYSITFLGLHLRESEKDDHEQVDINGRDDFFSEKSEAMQHWVKGYDLLVRCTAGKYTGSTSSLSLLFISARLNLTSLAERFISTGNALASLLNLPGVKMLAGNMVRSQLVDLPDIKGWRALHIAADSEAEKVVEWLLKNGAAVDSETIGLIRPGRTALHFAASKSSHAALRIVQTLLDANANPGEPTMFGGNTPLHYAVQGGSLEILTALLDHKSGRKHADPNYANYSGFTPLHKAVAIPNGEAIVELLLQNHANPSIPSSLDKVAVARGVKDVTVASTIRAVSIMKPGNMWKTATDAFHGVATNKTALHIAVGVKGTEETVKKLLKWYADRDDMANNKDSMGYTALHSAVNGDSCSTHVKLLVDSKRVDVNATDETGKTALVLYMRKLGKSQPLSDIRDLRASKQVLDDLLEAGAAAEVRDNEEKSAIDYAKQAGLTWAVEKLSSVLELPVSPDAVPEPQAEPAQGVRGILKKTGLGKFSKMF</sequence>
<evidence type="ECO:0000259" key="3">
    <source>
        <dbReference type="Pfam" id="PF17046"/>
    </source>
</evidence>
<dbReference type="Pfam" id="PF24883">
    <property type="entry name" value="NPHP3_N"/>
    <property type="match status" value="1"/>
</dbReference>
<feature type="domain" description="Fungal death-pathway protein SesB" evidence="3">
    <location>
        <begin position="10"/>
        <end position="30"/>
    </location>
</feature>
<dbReference type="InterPro" id="IPR027417">
    <property type="entry name" value="P-loop_NTPase"/>
</dbReference>
<comment type="caution">
    <text evidence="5">The sequence shown here is derived from an EMBL/GenBank/DDBJ whole genome shotgun (WGS) entry which is preliminary data.</text>
</comment>
<dbReference type="InterPro" id="IPR002110">
    <property type="entry name" value="Ankyrin_rpt"/>
</dbReference>
<evidence type="ECO:0000256" key="2">
    <source>
        <dbReference type="PROSITE-ProRule" id="PRU00023"/>
    </source>
</evidence>
<dbReference type="Pfam" id="PF12796">
    <property type="entry name" value="Ank_2"/>
    <property type="match status" value="2"/>
</dbReference>
<dbReference type="SUPFAM" id="SSF48403">
    <property type="entry name" value="Ankyrin repeat"/>
    <property type="match status" value="2"/>
</dbReference>
<evidence type="ECO:0000259" key="4">
    <source>
        <dbReference type="Pfam" id="PF24883"/>
    </source>
</evidence>
<evidence type="ECO:0000256" key="1">
    <source>
        <dbReference type="ARBA" id="ARBA00022737"/>
    </source>
</evidence>
<dbReference type="InterPro" id="IPR056884">
    <property type="entry name" value="NPHP3-like_N"/>
</dbReference>
<feature type="repeat" description="ANK" evidence="2">
    <location>
        <begin position="684"/>
        <end position="716"/>
    </location>
</feature>